<reference evidence="2 3" key="2">
    <citation type="submission" date="2020-07" db="EMBL/GenBank/DDBJ databases">
        <title>Genome assembly of wild tea tree DASZ reveals pedigree and selection history of tea varieties.</title>
        <authorList>
            <person name="Zhang W."/>
        </authorList>
    </citation>
    <scope>NUCLEOTIDE SEQUENCE [LARGE SCALE GENOMIC DNA]</scope>
    <source>
        <strain evidence="3">cv. G240</strain>
        <tissue evidence="2">Leaf</tissue>
    </source>
</reference>
<evidence type="ECO:0000313" key="3">
    <source>
        <dbReference type="Proteomes" id="UP000593564"/>
    </source>
</evidence>
<feature type="region of interest" description="Disordered" evidence="1">
    <location>
        <begin position="210"/>
        <end position="243"/>
    </location>
</feature>
<evidence type="ECO:0000256" key="1">
    <source>
        <dbReference type="SAM" id="MobiDB-lite"/>
    </source>
</evidence>
<organism evidence="2 3">
    <name type="scientific">Camellia sinensis</name>
    <name type="common">Tea plant</name>
    <name type="synonym">Thea sinensis</name>
    <dbReference type="NCBI Taxonomy" id="4442"/>
    <lineage>
        <taxon>Eukaryota</taxon>
        <taxon>Viridiplantae</taxon>
        <taxon>Streptophyta</taxon>
        <taxon>Embryophyta</taxon>
        <taxon>Tracheophyta</taxon>
        <taxon>Spermatophyta</taxon>
        <taxon>Magnoliopsida</taxon>
        <taxon>eudicotyledons</taxon>
        <taxon>Gunneridae</taxon>
        <taxon>Pentapetalae</taxon>
        <taxon>asterids</taxon>
        <taxon>Ericales</taxon>
        <taxon>Theaceae</taxon>
        <taxon>Camellia</taxon>
    </lineage>
</organism>
<evidence type="ECO:0000313" key="2">
    <source>
        <dbReference type="EMBL" id="KAF5961941.1"/>
    </source>
</evidence>
<dbReference type="EMBL" id="JACBKZ010000001">
    <property type="protein sequence ID" value="KAF5961941.1"/>
    <property type="molecule type" value="Genomic_DNA"/>
</dbReference>
<comment type="caution">
    <text evidence="2">The sequence shown here is derived from an EMBL/GenBank/DDBJ whole genome shotgun (WGS) entry which is preliminary data.</text>
</comment>
<dbReference type="InterPro" id="IPR012442">
    <property type="entry name" value="DUF1645_plant"/>
</dbReference>
<accession>A0A7J7IBK6</accession>
<feature type="compositionally biased region" description="Basic and acidic residues" evidence="1">
    <location>
        <begin position="210"/>
        <end position="223"/>
    </location>
</feature>
<dbReference type="PANTHER" id="PTHR33095">
    <property type="entry name" value="OS07G0619500 PROTEIN"/>
    <property type="match status" value="1"/>
</dbReference>
<sequence length="287" mass="32659">MEENTQRQRLEMQEDSEAITFCPSFNSYSSDKFAEIADKVTKECIRDDDDERHVSNELDDDDDDDDFEFSLVRGDSDVTADQIFGQVRQVFPIFNRDLLIRDDQDRDAKPDVSTLRLPLKQLFIEDRDDRDSVSSCSSEADELEGVPSGTYCVWRPKEVAGSPSRCKKSNSTGSASKRWKLRDLIRRSNSAGKDAFVFLTPKNTEHKAEKIEHVEKAKERRNSGEAVKLKTKGGEKVSPSSSAHEAFYVRNRASKEGEKRKSYLPYRQDLVGFFANVNGMGKSFPPF</sequence>
<dbReference type="AlphaFoldDB" id="A0A7J7IBK6"/>
<gene>
    <name evidence="2" type="ORF">HYC85_003150</name>
</gene>
<proteinExistence type="predicted"/>
<evidence type="ECO:0008006" key="4">
    <source>
        <dbReference type="Google" id="ProtNLM"/>
    </source>
</evidence>
<dbReference type="Pfam" id="PF07816">
    <property type="entry name" value="DUF1645"/>
    <property type="match status" value="1"/>
</dbReference>
<dbReference type="PANTHER" id="PTHR33095:SF127">
    <property type="entry name" value="OS05G0578100 PROTEIN"/>
    <property type="match status" value="1"/>
</dbReference>
<keyword evidence="3" id="KW-1185">Reference proteome</keyword>
<reference evidence="3" key="1">
    <citation type="journal article" date="2020" name="Nat. Commun.">
        <title>Genome assembly of wild tea tree DASZ reveals pedigree and selection history of tea varieties.</title>
        <authorList>
            <person name="Zhang W."/>
            <person name="Zhang Y."/>
            <person name="Qiu H."/>
            <person name="Guo Y."/>
            <person name="Wan H."/>
            <person name="Zhang X."/>
            <person name="Scossa F."/>
            <person name="Alseekh S."/>
            <person name="Zhang Q."/>
            <person name="Wang P."/>
            <person name="Xu L."/>
            <person name="Schmidt M.H."/>
            <person name="Jia X."/>
            <person name="Li D."/>
            <person name="Zhu A."/>
            <person name="Guo F."/>
            <person name="Chen W."/>
            <person name="Ni D."/>
            <person name="Usadel B."/>
            <person name="Fernie A.R."/>
            <person name="Wen W."/>
        </authorList>
    </citation>
    <scope>NUCLEOTIDE SEQUENCE [LARGE SCALE GENOMIC DNA]</scope>
    <source>
        <strain evidence="3">cv. G240</strain>
    </source>
</reference>
<name>A0A7J7IBK6_CAMSI</name>
<protein>
    <recommendedName>
        <fullName evidence="4">DUF1645 domain-containing protein</fullName>
    </recommendedName>
</protein>
<dbReference type="Proteomes" id="UP000593564">
    <property type="component" value="Unassembled WGS sequence"/>
</dbReference>